<gene>
    <name evidence="2" type="ORF">STAS_13751</name>
</gene>
<proteinExistence type="predicted"/>
<evidence type="ECO:0000313" key="3">
    <source>
        <dbReference type="Proteomes" id="UP000325081"/>
    </source>
</evidence>
<evidence type="ECO:0000256" key="1">
    <source>
        <dbReference type="SAM" id="MobiDB-lite"/>
    </source>
</evidence>
<name>A0A5A7PXT7_STRAF</name>
<evidence type="ECO:0000313" key="2">
    <source>
        <dbReference type="EMBL" id="GER37352.1"/>
    </source>
</evidence>
<reference evidence="3" key="1">
    <citation type="journal article" date="2019" name="Curr. Biol.">
        <title>Genome Sequence of Striga asiatica Provides Insight into the Evolution of Plant Parasitism.</title>
        <authorList>
            <person name="Yoshida S."/>
            <person name="Kim S."/>
            <person name="Wafula E.K."/>
            <person name="Tanskanen J."/>
            <person name="Kim Y.M."/>
            <person name="Honaas L."/>
            <person name="Yang Z."/>
            <person name="Spallek T."/>
            <person name="Conn C.E."/>
            <person name="Ichihashi Y."/>
            <person name="Cheong K."/>
            <person name="Cui S."/>
            <person name="Der J.P."/>
            <person name="Gundlach H."/>
            <person name="Jiao Y."/>
            <person name="Hori C."/>
            <person name="Ishida J.K."/>
            <person name="Kasahara H."/>
            <person name="Kiba T."/>
            <person name="Kim M.S."/>
            <person name="Koo N."/>
            <person name="Laohavisit A."/>
            <person name="Lee Y.H."/>
            <person name="Lumba S."/>
            <person name="McCourt P."/>
            <person name="Mortimer J.C."/>
            <person name="Mutuku J.M."/>
            <person name="Nomura T."/>
            <person name="Sasaki-Sekimoto Y."/>
            <person name="Seto Y."/>
            <person name="Wang Y."/>
            <person name="Wakatake T."/>
            <person name="Sakakibara H."/>
            <person name="Demura T."/>
            <person name="Yamaguchi S."/>
            <person name="Yoneyama K."/>
            <person name="Manabe R.I."/>
            <person name="Nelson D.C."/>
            <person name="Schulman A.H."/>
            <person name="Timko M.P."/>
            <person name="dePamphilis C.W."/>
            <person name="Choi D."/>
            <person name="Shirasu K."/>
        </authorList>
    </citation>
    <scope>NUCLEOTIDE SEQUENCE [LARGE SCALE GENOMIC DNA]</scope>
    <source>
        <strain evidence="3">cv. UVA1</strain>
    </source>
</reference>
<comment type="caution">
    <text evidence="2">The sequence shown here is derived from an EMBL/GenBank/DDBJ whole genome shotgun (WGS) entry which is preliminary data.</text>
</comment>
<feature type="region of interest" description="Disordered" evidence="1">
    <location>
        <begin position="1"/>
        <end position="66"/>
    </location>
</feature>
<keyword evidence="3" id="KW-1185">Reference proteome</keyword>
<sequence length="113" mass="11852">MHLPAAAAADWRREMTWRAEEETRPEVGSSTSKTPGPHGRGKVSDDLAGPVVGKTEEAGVGEGLLDREVGEEGVVLADVARQAAEGGRVDGATIIKFGNDNQQLGSDEATQNQ</sequence>
<protein>
    <submittedName>
        <fullName evidence="2">Cyclic pyranopterin monophosphate synthase 3</fullName>
    </submittedName>
</protein>
<dbReference type="EMBL" id="BKCP01005339">
    <property type="protein sequence ID" value="GER37352.1"/>
    <property type="molecule type" value="Genomic_DNA"/>
</dbReference>
<organism evidence="2 3">
    <name type="scientific">Striga asiatica</name>
    <name type="common">Asiatic witchweed</name>
    <name type="synonym">Buchnera asiatica</name>
    <dbReference type="NCBI Taxonomy" id="4170"/>
    <lineage>
        <taxon>Eukaryota</taxon>
        <taxon>Viridiplantae</taxon>
        <taxon>Streptophyta</taxon>
        <taxon>Embryophyta</taxon>
        <taxon>Tracheophyta</taxon>
        <taxon>Spermatophyta</taxon>
        <taxon>Magnoliopsida</taxon>
        <taxon>eudicotyledons</taxon>
        <taxon>Gunneridae</taxon>
        <taxon>Pentapetalae</taxon>
        <taxon>asterids</taxon>
        <taxon>lamiids</taxon>
        <taxon>Lamiales</taxon>
        <taxon>Orobanchaceae</taxon>
        <taxon>Buchnereae</taxon>
        <taxon>Striga</taxon>
    </lineage>
</organism>
<feature type="compositionally biased region" description="Basic and acidic residues" evidence="1">
    <location>
        <begin position="10"/>
        <end position="25"/>
    </location>
</feature>
<dbReference type="AlphaFoldDB" id="A0A5A7PXT7"/>
<dbReference type="Proteomes" id="UP000325081">
    <property type="component" value="Unassembled WGS sequence"/>
</dbReference>
<accession>A0A5A7PXT7</accession>